<feature type="transmembrane region" description="Helical" evidence="1">
    <location>
        <begin position="100"/>
        <end position="122"/>
    </location>
</feature>
<accession>A0A0F9VNQ3</accession>
<evidence type="ECO:0000256" key="1">
    <source>
        <dbReference type="SAM" id="Phobius"/>
    </source>
</evidence>
<reference evidence="2" key="1">
    <citation type="journal article" date="2015" name="Nature">
        <title>Complex archaea that bridge the gap between prokaryotes and eukaryotes.</title>
        <authorList>
            <person name="Spang A."/>
            <person name="Saw J.H."/>
            <person name="Jorgensen S.L."/>
            <person name="Zaremba-Niedzwiedzka K."/>
            <person name="Martijn J."/>
            <person name="Lind A.E."/>
            <person name="van Eijk R."/>
            <person name="Schleper C."/>
            <person name="Guy L."/>
            <person name="Ettema T.J."/>
        </authorList>
    </citation>
    <scope>NUCLEOTIDE SEQUENCE</scope>
</reference>
<feature type="transmembrane region" description="Helical" evidence="1">
    <location>
        <begin position="134"/>
        <end position="152"/>
    </location>
</feature>
<gene>
    <name evidence="2" type="ORF">LCGC14_0462620</name>
</gene>
<protein>
    <submittedName>
        <fullName evidence="2">Uncharacterized protein</fullName>
    </submittedName>
</protein>
<organism evidence="2">
    <name type="scientific">marine sediment metagenome</name>
    <dbReference type="NCBI Taxonomy" id="412755"/>
    <lineage>
        <taxon>unclassified sequences</taxon>
        <taxon>metagenomes</taxon>
        <taxon>ecological metagenomes</taxon>
    </lineage>
</organism>
<proteinExistence type="predicted"/>
<dbReference type="AlphaFoldDB" id="A0A0F9VNQ3"/>
<keyword evidence="1" id="KW-1133">Transmembrane helix</keyword>
<sequence>MIDIIKTNWGVANYYSNPERIEINEKLYEPQFEGLRHKIIKHEHEHHHAKGFIAQRKVDVLTELKFRDLFPFYRKYPKTFFQQHSPITYKDNIVYFEWTLIFLYLFYIGIGALVFWLIRLFSKDSVFFWKVLQYMFWIFLVLVILYLLGKWLRRYINEESKKEVTKK</sequence>
<name>A0A0F9VNQ3_9ZZZZ</name>
<keyword evidence="1" id="KW-0812">Transmembrane</keyword>
<dbReference type="EMBL" id="LAZR01000476">
    <property type="protein sequence ID" value="KKN67398.1"/>
    <property type="molecule type" value="Genomic_DNA"/>
</dbReference>
<comment type="caution">
    <text evidence="2">The sequence shown here is derived from an EMBL/GenBank/DDBJ whole genome shotgun (WGS) entry which is preliminary data.</text>
</comment>
<keyword evidence="1" id="KW-0472">Membrane</keyword>
<evidence type="ECO:0000313" key="2">
    <source>
        <dbReference type="EMBL" id="KKN67398.1"/>
    </source>
</evidence>